<evidence type="ECO:0000313" key="4">
    <source>
        <dbReference type="EMBL" id="RBO92479.1"/>
    </source>
</evidence>
<keyword evidence="1" id="KW-0677">Repeat</keyword>
<dbReference type="EMBL" id="QNRE01000003">
    <property type="protein sequence ID" value="RBO92479.1"/>
    <property type="molecule type" value="Genomic_DNA"/>
</dbReference>
<dbReference type="Pfam" id="PF12796">
    <property type="entry name" value="Ank_2"/>
    <property type="match status" value="1"/>
</dbReference>
<gene>
    <name evidence="4" type="ORF">DFR74_103122</name>
</gene>
<dbReference type="PANTHER" id="PTHR24171">
    <property type="entry name" value="ANKYRIN REPEAT DOMAIN-CONTAINING PROTEIN 39-RELATED"/>
    <property type="match status" value="1"/>
</dbReference>
<evidence type="ECO:0000313" key="5">
    <source>
        <dbReference type="Proteomes" id="UP000252586"/>
    </source>
</evidence>
<comment type="caution">
    <text evidence="4">The sequence shown here is derived from an EMBL/GenBank/DDBJ whole genome shotgun (WGS) entry which is preliminary data.</text>
</comment>
<evidence type="ECO:0000256" key="2">
    <source>
        <dbReference type="ARBA" id="ARBA00023043"/>
    </source>
</evidence>
<name>A0A366DSL0_9NOCA</name>
<organism evidence="4 5">
    <name type="scientific">Nocardia puris</name>
    <dbReference type="NCBI Taxonomy" id="208602"/>
    <lineage>
        <taxon>Bacteria</taxon>
        <taxon>Bacillati</taxon>
        <taxon>Actinomycetota</taxon>
        <taxon>Actinomycetes</taxon>
        <taxon>Mycobacteriales</taxon>
        <taxon>Nocardiaceae</taxon>
        <taxon>Nocardia</taxon>
    </lineage>
</organism>
<protein>
    <submittedName>
        <fullName evidence="4">Ankyrin repeat protein</fullName>
    </submittedName>
</protein>
<keyword evidence="5" id="KW-1185">Reference proteome</keyword>
<proteinExistence type="predicted"/>
<dbReference type="SMART" id="SM00248">
    <property type="entry name" value="ANK"/>
    <property type="match status" value="3"/>
</dbReference>
<dbReference type="InterPro" id="IPR036770">
    <property type="entry name" value="Ankyrin_rpt-contain_sf"/>
</dbReference>
<dbReference type="RefSeq" id="WP_067510133.1">
    <property type="nucleotide sequence ID" value="NZ_QNRE01000003.1"/>
</dbReference>
<feature type="repeat" description="ANK" evidence="3">
    <location>
        <begin position="82"/>
        <end position="116"/>
    </location>
</feature>
<dbReference type="SUPFAM" id="SSF48403">
    <property type="entry name" value="Ankyrin repeat"/>
    <property type="match status" value="1"/>
</dbReference>
<dbReference type="STRING" id="1210090.GCA_001613185_03611"/>
<dbReference type="PANTHER" id="PTHR24171:SF9">
    <property type="entry name" value="ANKYRIN REPEAT DOMAIN-CONTAINING PROTEIN 39"/>
    <property type="match status" value="1"/>
</dbReference>
<dbReference type="PROSITE" id="PS50088">
    <property type="entry name" value="ANK_REPEAT"/>
    <property type="match status" value="3"/>
</dbReference>
<accession>A0A366DSL0</accession>
<dbReference type="InterPro" id="IPR002110">
    <property type="entry name" value="Ankyrin_rpt"/>
</dbReference>
<evidence type="ECO:0000256" key="1">
    <source>
        <dbReference type="ARBA" id="ARBA00022737"/>
    </source>
</evidence>
<dbReference type="OrthoDB" id="9812708at2"/>
<dbReference type="PROSITE" id="PS50297">
    <property type="entry name" value="ANK_REP_REGION"/>
    <property type="match status" value="1"/>
</dbReference>
<dbReference type="Gene3D" id="1.25.40.20">
    <property type="entry name" value="Ankyrin repeat-containing domain"/>
    <property type="match status" value="1"/>
</dbReference>
<dbReference type="Proteomes" id="UP000252586">
    <property type="component" value="Unassembled WGS sequence"/>
</dbReference>
<dbReference type="AlphaFoldDB" id="A0A366DSL0"/>
<feature type="repeat" description="ANK" evidence="3">
    <location>
        <begin position="49"/>
        <end position="81"/>
    </location>
</feature>
<dbReference type="PRINTS" id="PR01415">
    <property type="entry name" value="ANKYRIN"/>
</dbReference>
<sequence>MWKKTQPKISRDRAGRTELHYAAASIEDSSSYVAYLLAAGFDPNDRDHAGVTPLHAAVEHHHIDTVRTLLDAGADVNARDSQGDTPLYYAFRSPWSTASVVQLLRDRGADPHLPNNRGNTPLAFVGMLSNKPELRAVFADLLDDEPA</sequence>
<reference evidence="4 5" key="1">
    <citation type="submission" date="2018-06" db="EMBL/GenBank/DDBJ databases">
        <title>Genomic Encyclopedia of Type Strains, Phase IV (KMG-IV): sequencing the most valuable type-strain genomes for metagenomic binning, comparative biology and taxonomic classification.</title>
        <authorList>
            <person name="Goeker M."/>
        </authorList>
    </citation>
    <scope>NUCLEOTIDE SEQUENCE [LARGE SCALE GENOMIC DNA]</scope>
    <source>
        <strain evidence="4 5">DSM 44599</strain>
    </source>
</reference>
<keyword evidence="2 3" id="KW-0040">ANK repeat</keyword>
<feature type="repeat" description="ANK" evidence="3">
    <location>
        <begin position="14"/>
        <end position="48"/>
    </location>
</feature>
<evidence type="ECO:0000256" key="3">
    <source>
        <dbReference type="PROSITE-ProRule" id="PRU00023"/>
    </source>
</evidence>